<protein>
    <submittedName>
        <fullName evidence="2">Uncharacterized protein</fullName>
    </submittedName>
</protein>
<proteinExistence type="predicted"/>
<sequence>MTSGKFFFAFLAIFVAYNFVIADSFLISTFIGTGTNTTTNNFLKTNSPPSFTDFRQIIAFCPSSRGTGLNWLSYGMPPNCYKSGSQGPCRPNEILVPDRSDIELITTSKSMRTQRQPILGMCTSVVQLQTAAPPPPQPPSELTGTSSKFSSAYDMTPSKCRTNEQYSKILQKCIKSNHSWGNGGASIIG</sequence>
<keyword evidence="3" id="KW-1185">Reference proteome</keyword>
<gene>
    <name evidence="2" type="ORF">ODALV1_LOCUS7914</name>
</gene>
<dbReference type="EMBL" id="CAXLJM020000024">
    <property type="protein sequence ID" value="CAL8091353.1"/>
    <property type="molecule type" value="Genomic_DNA"/>
</dbReference>
<evidence type="ECO:0000313" key="2">
    <source>
        <dbReference type="EMBL" id="CAL8091353.1"/>
    </source>
</evidence>
<dbReference type="Proteomes" id="UP001642540">
    <property type="component" value="Unassembled WGS sequence"/>
</dbReference>
<feature type="region of interest" description="Disordered" evidence="1">
    <location>
        <begin position="130"/>
        <end position="156"/>
    </location>
</feature>
<evidence type="ECO:0000313" key="3">
    <source>
        <dbReference type="Proteomes" id="UP001642540"/>
    </source>
</evidence>
<organism evidence="2 3">
    <name type="scientific">Orchesella dallaii</name>
    <dbReference type="NCBI Taxonomy" id="48710"/>
    <lineage>
        <taxon>Eukaryota</taxon>
        <taxon>Metazoa</taxon>
        <taxon>Ecdysozoa</taxon>
        <taxon>Arthropoda</taxon>
        <taxon>Hexapoda</taxon>
        <taxon>Collembola</taxon>
        <taxon>Entomobryomorpha</taxon>
        <taxon>Entomobryoidea</taxon>
        <taxon>Orchesellidae</taxon>
        <taxon>Orchesellinae</taxon>
        <taxon>Orchesella</taxon>
    </lineage>
</organism>
<evidence type="ECO:0000256" key="1">
    <source>
        <dbReference type="SAM" id="MobiDB-lite"/>
    </source>
</evidence>
<accession>A0ABP1QAH8</accession>
<feature type="compositionally biased region" description="Polar residues" evidence="1">
    <location>
        <begin position="140"/>
        <end position="150"/>
    </location>
</feature>
<reference evidence="2 3" key="1">
    <citation type="submission" date="2024-08" db="EMBL/GenBank/DDBJ databases">
        <authorList>
            <person name="Cucini C."/>
            <person name="Frati F."/>
        </authorList>
    </citation>
    <scope>NUCLEOTIDE SEQUENCE [LARGE SCALE GENOMIC DNA]</scope>
</reference>
<name>A0ABP1QAH8_9HEXA</name>
<comment type="caution">
    <text evidence="2">The sequence shown here is derived from an EMBL/GenBank/DDBJ whole genome shotgun (WGS) entry which is preliminary data.</text>
</comment>